<sequence>MLLLCPWVDLVWFSGLLNYKIDKPNINTFDKWLLKCTTEGLKTNKGKGCFLDIIDVTCWTIWKTRNQASFDHVQPQPHLAIQTIILKMEQLSVINNRKSDRSILEGPSPNFDSWTAPEAPIIKVNIDVS</sequence>
<protein>
    <submittedName>
        <fullName evidence="2">Uncharacterized protein</fullName>
    </submittedName>
</protein>
<proteinExistence type="predicted"/>
<dbReference type="AlphaFoldDB" id="A0A251PYF1"/>
<evidence type="ECO:0000313" key="2">
    <source>
        <dbReference type="EMBL" id="ONI16512.1"/>
    </source>
</evidence>
<accession>A0A251PYF1</accession>
<keyword evidence="1" id="KW-0732">Signal</keyword>
<dbReference type="EMBL" id="CM007653">
    <property type="protein sequence ID" value="ONI16512.1"/>
    <property type="molecule type" value="Genomic_DNA"/>
</dbReference>
<gene>
    <name evidence="2" type="ORF">PRUPE_3G103400</name>
</gene>
<feature type="chain" id="PRO_5012874432" evidence="1">
    <location>
        <begin position="19"/>
        <end position="129"/>
    </location>
</feature>
<evidence type="ECO:0000313" key="3">
    <source>
        <dbReference type="Proteomes" id="UP000006882"/>
    </source>
</evidence>
<keyword evidence="3" id="KW-1185">Reference proteome</keyword>
<reference evidence="2 3" key="1">
    <citation type="journal article" date="2013" name="Nat. Genet.">
        <title>The high-quality draft genome of peach (Prunus persica) identifies unique patterns of genetic diversity, domestication and genome evolution.</title>
        <authorList>
            <consortium name="International Peach Genome Initiative"/>
            <person name="Verde I."/>
            <person name="Abbott A.G."/>
            <person name="Scalabrin S."/>
            <person name="Jung S."/>
            <person name="Shu S."/>
            <person name="Marroni F."/>
            <person name="Zhebentyayeva T."/>
            <person name="Dettori M.T."/>
            <person name="Grimwood J."/>
            <person name="Cattonaro F."/>
            <person name="Zuccolo A."/>
            <person name="Rossini L."/>
            <person name="Jenkins J."/>
            <person name="Vendramin E."/>
            <person name="Meisel L.A."/>
            <person name="Decroocq V."/>
            <person name="Sosinski B."/>
            <person name="Prochnik S."/>
            <person name="Mitros T."/>
            <person name="Policriti A."/>
            <person name="Cipriani G."/>
            <person name="Dondini L."/>
            <person name="Ficklin S."/>
            <person name="Goodstein D.M."/>
            <person name="Xuan P."/>
            <person name="Del Fabbro C."/>
            <person name="Aramini V."/>
            <person name="Copetti D."/>
            <person name="Gonzalez S."/>
            <person name="Horner D.S."/>
            <person name="Falchi R."/>
            <person name="Lucas S."/>
            <person name="Mica E."/>
            <person name="Maldonado J."/>
            <person name="Lazzari B."/>
            <person name="Bielenberg D."/>
            <person name="Pirona R."/>
            <person name="Miculan M."/>
            <person name="Barakat A."/>
            <person name="Testolin R."/>
            <person name="Stella A."/>
            <person name="Tartarini S."/>
            <person name="Tonutti P."/>
            <person name="Arus P."/>
            <person name="Orellana A."/>
            <person name="Wells C."/>
            <person name="Main D."/>
            <person name="Vizzotto G."/>
            <person name="Silva H."/>
            <person name="Salamini F."/>
            <person name="Schmutz J."/>
            <person name="Morgante M."/>
            <person name="Rokhsar D.S."/>
        </authorList>
    </citation>
    <scope>NUCLEOTIDE SEQUENCE [LARGE SCALE GENOMIC DNA]</scope>
    <source>
        <strain evidence="3">cv. Nemared</strain>
    </source>
</reference>
<dbReference type="Gramene" id="ONI16512">
    <property type="protein sequence ID" value="ONI16512"/>
    <property type="gene ID" value="PRUPE_3G103400"/>
</dbReference>
<organism evidence="2 3">
    <name type="scientific">Prunus persica</name>
    <name type="common">Peach</name>
    <name type="synonym">Amygdalus persica</name>
    <dbReference type="NCBI Taxonomy" id="3760"/>
    <lineage>
        <taxon>Eukaryota</taxon>
        <taxon>Viridiplantae</taxon>
        <taxon>Streptophyta</taxon>
        <taxon>Embryophyta</taxon>
        <taxon>Tracheophyta</taxon>
        <taxon>Spermatophyta</taxon>
        <taxon>Magnoliopsida</taxon>
        <taxon>eudicotyledons</taxon>
        <taxon>Gunneridae</taxon>
        <taxon>Pentapetalae</taxon>
        <taxon>rosids</taxon>
        <taxon>fabids</taxon>
        <taxon>Rosales</taxon>
        <taxon>Rosaceae</taxon>
        <taxon>Amygdaloideae</taxon>
        <taxon>Amygdaleae</taxon>
        <taxon>Prunus</taxon>
    </lineage>
</organism>
<dbReference type="Proteomes" id="UP000006882">
    <property type="component" value="Chromosome G3"/>
</dbReference>
<evidence type="ECO:0000256" key="1">
    <source>
        <dbReference type="SAM" id="SignalP"/>
    </source>
</evidence>
<name>A0A251PYF1_PRUPE</name>
<feature type="signal peptide" evidence="1">
    <location>
        <begin position="1"/>
        <end position="18"/>
    </location>
</feature>